<evidence type="ECO:0000256" key="5">
    <source>
        <dbReference type="ARBA" id="ARBA00022989"/>
    </source>
</evidence>
<feature type="transmembrane region" description="Helical" evidence="8">
    <location>
        <begin position="313"/>
        <end position="331"/>
    </location>
</feature>
<reference evidence="11" key="1">
    <citation type="submission" date="2017-01" db="EMBL/GenBank/DDBJ databases">
        <authorList>
            <person name="Varghese N."/>
            <person name="Submissions S."/>
        </authorList>
    </citation>
    <scope>NUCLEOTIDE SEQUENCE [LARGE SCALE GENOMIC DNA]</scope>
    <source>
        <strain evidence="11">DSM 16176</strain>
    </source>
</reference>
<gene>
    <name evidence="10" type="ORF">SAMN05421799_103168</name>
</gene>
<dbReference type="CDD" id="cd17324">
    <property type="entry name" value="MFS_NepI_like"/>
    <property type="match status" value="1"/>
</dbReference>
<dbReference type="EMBL" id="FTOO01000003">
    <property type="protein sequence ID" value="SIS73654.1"/>
    <property type="molecule type" value="Genomic_DNA"/>
</dbReference>
<dbReference type="InterPro" id="IPR050189">
    <property type="entry name" value="MFS_Efflux_Transporters"/>
</dbReference>
<evidence type="ECO:0000313" key="11">
    <source>
        <dbReference type="Proteomes" id="UP000186156"/>
    </source>
</evidence>
<dbReference type="InterPro" id="IPR036259">
    <property type="entry name" value="MFS_trans_sf"/>
</dbReference>
<proteinExistence type="predicted"/>
<feature type="transmembrane region" description="Helical" evidence="8">
    <location>
        <begin position="257"/>
        <end position="276"/>
    </location>
</feature>
<feature type="transmembrane region" description="Helical" evidence="8">
    <location>
        <begin position="49"/>
        <end position="70"/>
    </location>
</feature>
<dbReference type="Proteomes" id="UP000186156">
    <property type="component" value="Unassembled WGS sequence"/>
</dbReference>
<dbReference type="PROSITE" id="PS00217">
    <property type="entry name" value="SUGAR_TRANSPORT_2"/>
    <property type="match status" value="1"/>
</dbReference>
<dbReference type="RefSeq" id="WP_159437295.1">
    <property type="nucleotide sequence ID" value="NZ_FTOO01000003.1"/>
</dbReference>
<feature type="transmembrane region" description="Helical" evidence="8">
    <location>
        <begin position="370"/>
        <end position="391"/>
    </location>
</feature>
<organism evidence="10 11">
    <name type="scientific">Alicyclobacillus vulcanalis</name>
    <dbReference type="NCBI Taxonomy" id="252246"/>
    <lineage>
        <taxon>Bacteria</taxon>
        <taxon>Bacillati</taxon>
        <taxon>Bacillota</taxon>
        <taxon>Bacilli</taxon>
        <taxon>Bacillales</taxon>
        <taxon>Alicyclobacillaceae</taxon>
        <taxon>Alicyclobacillus</taxon>
    </lineage>
</organism>
<dbReference type="Gene3D" id="1.20.1250.20">
    <property type="entry name" value="MFS general substrate transporter like domains"/>
    <property type="match status" value="1"/>
</dbReference>
<feature type="domain" description="Major facilitator superfamily (MFS) profile" evidence="9">
    <location>
        <begin position="16"/>
        <end position="396"/>
    </location>
</feature>
<evidence type="ECO:0000256" key="7">
    <source>
        <dbReference type="SAM" id="MobiDB-lite"/>
    </source>
</evidence>
<dbReference type="InterPro" id="IPR005829">
    <property type="entry name" value="Sugar_transporter_CS"/>
</dbReference>
<dbReference type="PROSITE" id="PS50850">
    <property type="entry name" value="MFS"/>
    <property type="match status" value="1"/>
</dbReference>
<dbReference type="InterPro" id="IPR011701">
    <property type="entry name" value="MFS"/>
</dbReference>
<dbReference type="Pfam" id="PF07690">
    <property type="entry name" value="MFS_1"/>
    <property type="match status" value="1"/>
</dbReference>
<evidence type="ECO:0000256" key="8">
    <source>
        <dbReference type="SAM" id="Phobius"/>
    </source>
</evidence>
<evidence type="ECO:0000256" key="4">
    <source>
        <dbReference type="ARBA" id="ARBA00022692"/>
    </source>
</evidence>
<feature type="transmembrane region" description="Helical" evidence="8">
    <location>
        <begin position="140"/>
        <end position="162"/>
    </location>
</feature>
<dbReference type="PANTHER" id="PTHR43124:SF3">
    <property type="entry name" value="CHLORAMPHENICOL EFFLUX PUMP RV0191"/>
    <property type="match status" value="1"/>
</dbReference>
<dbReference type="OrthoDB" id="212436at2"/>
<feature type="compositionally biased region" description="Basic and acidic residues" evidence="7">
    <location>
        <begin position="393"/>
        <end position="402"/>
    </location>
</feature>
<name>A0A1N7LIP5_9BACL</name>
<evidence type="ECO:0000259" key="9">
    <source>
        <dbReference type="PROSITE" id="PS50850"/>
    </source>
</evidence>
<evidence type="ECO:0000256" key="2">
    <source>
        <dbReference type="ARBA" id="ARBA00022448"/>
    </source>
</evidence>
<evidence type="ECO:0000256" key="3">
    <source>
        <dbReference type="ARBA" id="ARBA00022475"/>
    </source>
</evidence>
<dbReference type="InterPro" id="IPR020846">
    <property type="entry name" value="MFS_dom"/>
</dbReference>
<keyword evidence="4 8" id="KW-0812">Transmembrane</keyword>
<feature type="region of interest" description="Disordered" evidence="7">
    <location>
        <begin position="393"/>
        <end position="414"/>
    </location>
</feature>
<accession>A0A1N7LIP5</accession>
<evidence type="ECO:0000256" key="6">
    <source>
        <dbReference type="ARBA" id="ARBA00023136"/>
    </source>
</evidence>
<keyword evidence="3" id="KW-1003">Cell membrane</keyword>
<feature type="transmembrane region" description="Helical" evidence="8">
    <location>
        <begin position="110"/>
        <end position="128"/>
    </location>
</feature>
<dbReference type="PANTHER" id="PTHR43124">
    <property type="entry name" value="PURINE EFFLUX PUMP PBUE"/>
    <property type="match status" value="1"/>
</dbReference>
<evidence type="ECO:0000256" key="1">
    <source>
        <dbReference type="ARBA" id="ARBA00004651"/>
    </source>
</evidence>
<feature type="transmembrane region" description="Helical" evidence="8">
    <location>
        <begin position="288"/>
        <end position="307"/>
    </location>
</feature>
<dbReference type="GO" id="GO:0005886">
    <property type="term" value="C:plasma membrane"/>
    <property type="evidence" value="ECO:0007669"/>
    <property type="project" value="UniProtKB-SubCell"/>
</dbReference>
<sequence>MSYHCTGRRRGEFISLVMPFTLIILLVGSDEMVLSPMLWKIANAFQVSVVQAALAVSVYGLALAFGAPVLTRIGERKGLGVALGLGMGGLAVSSLLCACSSTFFEFLLGRFLSGLAAGLTVPSTYALAGQLTADQFRGQALGWVVSGWSWSFILGVPLATWMGRGLGWRSVFLTFAIAATILSLFMAWSHRGTRVSSNQDGPRVAADPRRVRADRATRGRVVALVIATFGNMFGFYGMYALFGEAWHLRAAHVESGALLLAYGTGFATSVVTGRWADQWGRQRTLVRSLLALAFVLLALPFAMHNAVMVCLVLFVWGALQSVAVTLLTAVFTEQAGEIRESVMGWYSFATNIAVTIAPAIAGWLDVRGGYVSVALLCAAMTLAAAHSARFASHDPRDSRIGGDRASSSAFGCDP</sequence>
<dbReference type="AlphaFoldDB" id="A0A1N7LIP5"/>
<keyword evidence="5 8" id="KW-1133">Transmembrane helix</keyword>
<comment type="subcellular location">
    <subcellularLocation>
        <location evidence="1">Cell membrane</location>
        <topology evidence="1">Multi-pass membrane protein</topology>
    </subcellularLocation>
</comment>
<feature type="transmembrane region" description="Helical" evidence="8">
    <location>
        <begin position="221"/>
        <end position="242"/>
    </location>
</feature>
<dbReference type="SUPFAM" id="SSF103473">
    <property type="entry name" value="MFS general substrate transporter"/>
    <property type="match status" value="1"/>
</dbReference>
<dbReference type="GO" id="GO:0022857">
    <property type="term" value="F:transmembrane transporter activity"/>
    <property type="evidence" value="ECO:0007669"/>
    <property type="project" value="InterPro"/>
</dbReference>
<feature type="compositionally biased region" description="Polar residues" evidence="7">
    <location>
        <begin position="405"/>
        <end position="414"/>
    </location>
</feature>
<keyword evidence="11" id="KW-1185">Reference proteome</keyword>
<feature type="transmembrane region" description="Helical" evidence="8">
    <location>
        <begin position="12"/>
        <end position="29"/>
    </location>
</feature>
<keyword evidence="2" id="KW-0813">Transport</keyword>
<protein>
    <submittedName>
        <fullName evidence="10">Predicted arabinose efflux permease, MFS family</fullName>
    </submittedName>
</protein>
<keyword evidence="6 8" id="KW-0472">Membrane</keyword>
<feature type="transmembrane region" description="Helical" evidence="8">
    <location>
        <begin position="168"/>
        <end position="188"/>
    </location>
</feature>
<feature type="transmembrane region" description="Helical" evidence="8">
    <location>
        <begin position="343"/>
        <end position="364"/>
    </location>
</feature>
<evidence type="ECO:0000313" key="10">
    <source>
        <dbReference type="EMBL" id="SIS73654.1"/>
    </source>
</evidence>
<dbReference type="STRING" id="252246.SAMN05421799_103168"/>
<feature type="transmembrane region" description="Helical" evidence="8">
    <location>
        <begin position="82"/>
        <end position="104"/>
    </location>
</feature>